<keyword evidence="2" id="KW-1185">Reference proteome</keyword>
<organism evidence="1 2">
    <name type="scientific">Araneus ventricosus</name>
    <name type="common">Orbweaver spider</name>
    <name type="synonym">Epeira ventricosa</name>
    <dbReference type="NCBI Taxonomy" id="182803"/>
    <lineage>
        <taxon>Eukaryota</taxon>
        <taxon>Metazoa</taxon>
        <taxon>Ecdysozoa</taxon>
        <taxon>Arthropoda</taxon>
        <taxon>Chelicerata</taxon>
        <taxon>Arachnida</taxon>
        <taxon>Araneae</taxon>
        <taxon>Araneomorphae</taxon>
        <taxon>Entelegynae</taxon>
        <taxon>Araneoidea</taxon>
        <taxon>Araneidae</taxon>
        <taxon>Araneus</taxon>
    </lineage>
</organism>
<dbReference type="Proteomes" id="UP000499080">
    <property type="component" value="Unassembled WGS sequence"/>
</dbReference>
<evidence type="ECO:0000313" key="2">
    <source>
        <dbReference type="Proteomes" id="UP000499080"/>
    </source>
</evidence>
<accession>A0A4Y2I5U0</accession>
<sequence length="119" mass="14181">MRECYICSSNSHLAKTCPNRRNKYEQVCELHFVEEVFIKEAHGFDMKTRRVLTAPLSIKKMHFLPFLKDTQYTVARLLGTNELILNRRERQESSLQYPRLLRQVLRKKNFMRSPGCLPH</sequence>
<evidence type="ECO:0008006" key="3">
    <source>
        <dbReference type="Google" id="ProtNLM"/>
    </source>
</evidence>
<gene>
    <name evidence="1" type="ORF">AVEN_268526_1</name>
</gene>
<protein>
    <recommendedName>
        <fullName evidence="3">CCHC-type domain-containing protein</fullName>
    </recommendedName>
</protein>
<proteinExistence type="predicted"/>
<dbReference type="EMBL" id="BGPR01002417">
    <property type="protein sequence ID" value="GBM73048.1"/>
    <property type="molecule type" value="Genomic_DNA"/>
</dbReference>
<name>A0A4Y2I5U0_ARAVE</name>
<reference evidence="1 2" key="1">
    <citation type="journal article" date="2019" name="Sci. Rep.">
        <title>Orb-weaving spider Araneus ventricosus genome elucidates the spidroin gene catalogue.</title>
        <authorList>
            <person name="Kono N."/>
            <person name="Nakamura H."/>
            <person name="Ohtoshi R."/>
            <person name="Moran D.A.P."/>
            <person name="Shinohara A."/>
            <person name="Yoshida Y."/>
            <person name="Fujiwara M."/>
            <person name="Mori M."/>
            <person name="Tomita M."/>
            <person name="Arakawa K."/>
        </authorList>
    </citation>
    <scope>NUCLEOTIDE SEQUENCE [LARGE SCALE GENOMIC DNA]</scope>
</reference>
<comment type="caution">
    <text evidence="1">The sequence shown here is derived from an EMBL/GenBank/DDBJ whole genome shotgun (WGS) entry which is preliminary data.</text>
</comment>
<dbReference type="AlphaFoldDB" id="A0A4Y2I5U0"/>
<evidence type="ECO:0000313" key="1">
    <source>
        <dbReference type="EMBL" id="GBM73048.1"/>
    </source>
</evidence>